<evidence type="ECO:0000256" key="2">
    <source>
        <dbReference type="ARBA" id="ARBA00022729"/>
    </source>
</evidence>
<feature type="domain" description="Heparinase II/III-like C-terminal" evidence="5">
    <location>
        <begin position="303"/>
        <end position="515"/>
    </location>
</feature>
<evidence type="ECO:0000313" key="8">
    <source>
        <dbReference type="Proteomes" id="UP000501128"/>
    </source>
</evidence>
<gene>
    <name evidence="7" type="ORF">HH216_02080</name>
</gene>
<dbReference type="Proteomes" id="UP000501128">
    <property type="component" value="Chromosome"/>
</dbReference>
<dbReference type="KEGG" id="srho:HH216_02080"/>
<reference evidence="7 8" key="1">
    <citation type="submission" date="2020-04" db="EMBL/GenBank/DDBJ databases">
        <title>Genome sequencing of novel species.</title>
        <authorList>
            <person name="Heo J."/>
            <person name="Kim S.-J."/>
            <person name="Kim J.-S."/>
            <person name="Hong S.-B."/>
            <person name="Kwon S.-W."/>
        </authorList>
    </citation>
    <scope>NUCLEOTIDE SEQUENCE [LARGE SCALE GENOMIC DNA]</scope>
    <source>
        <strain evidence="7 8">CJU-R4</strain>
    </source>
</reference>
<evidence type="ECO:0000256" key="4">
    <source>
        <dbReference type="ARBA" id="ARBA00023239"/>
    </source>
</evidence>
<dbReference type="RefSeq" id="WP_169549283.1">
    <property type="nucleotide sequence ID" value="NZ_CP051677.1"/>
</dbReference>
<protein>
    <submittedName>
        <fullName evidence="7">Heparinase</fullName>
    </submittedName>
</protein>
<keyword evidence="3" id="KW-0574">Periplasm</keyword>
<sequence>MSTIGRYWRTVRHLHARQMVYQLAYRLRQRSALRLPNHAPTGYPLTVPEPTKPVSYNVDGTFSLLNCPPLRPENWNEARHGKLWTYTLNYFDCLNQPTMDMATGLALIDDFIQQTSELVDGMEPYPISLRIGNWVQFLSRHRVQDAYINTHLFMQADRLHHRLEYHLGGNHLLENGIALLTASLFFRHRRWFDKGRSLLLAELDRQILPDGGHDERSPMYHQILLDRLLDLLFILRGSGWPTDTALMEFLTRKVGQMLGWLDTITFGNGAIPLVNDAAVGMAPDTCQLRWKAIRLGVRPIGGRLAESGYRMIRRPRYELLADVGPIGSGLQPGHAHADTLSFILHIDDKPVLIDAGTSTYQLGVRRLWERSTAAHNTVEVGGLSSSEVWSTFRVGQRARATVTASSDDTLIACHDGYNELGIVHERCWQVTPTVIRIVDQLVPNRRRPETKTGIARFYVHPDVRVQQSDSGIRLGSHQLSFLADMPPTIRITPVDLSDGFNRLRRGTCIAVTFQQQLTTTLALDE</sequence>
<dbReference type="Gene3D" id="1.50.10.100">
    <property type="entry name" value="Chondroitin AC/alginate lyase"/>
    <property type="match status" value="1"/>
</dbReference>
<dbReference type="AlphaFoldDB" id="A0A7L5DNL0"/>
<feature type="domain" description="Heparin-sulfate lyase N-terminal" evidence="6">
    <location>
        <begin position="132"/>
        <end position="278"/>
    </location>
</feature>
<dbReference type="InterPro" id="IPR012480">
    <property type="entry name" value="Hepar_II_III_C"/>
</dbReference>
<evidence type="ECO:0000256" key="3">
    <source>
        <dbReference type="ARBA" id="ARBA00022764"/>
    </source>
</evidence>
<dbReference type="InterPro" id="IPR008929">
    <property type="entry name" value="Chondroitin_lyas"/>
</dbReference>
<dbReference type="SUPFAM" id="SSF48230">
    <property type="entry name" value="Chondroitin AC/alginate lyase"/>
    <property type="match status" value="1"/>
</dbReference>
<name>A0A7L5DNL0_9BACT</name>
<dbReference type="PANTHER" id="PTHR39210">
    <property type="entry name" value="HEPARIN-SULFATE LYASE"/>
    <property type="match status" value="1"/>
</dbReference>
<keyword evidence="2" id="KW-0732">Signal</keyword>
<evidence type="ECO:0000256" key="1">
    <source>
        <dbReference type="ARBA" id="ARBA00004418"/>
    </source>
</evidence>
<evidence type="ECO:0000313" key="7">
    <source>
        <dbReference type="EMBL" id="QJD77340.1"/>
    </source>
</evidence>
<dbReference type="PANTHER" id="PTHR39210:SF1">
    <property type="entry name" value="HEPARIN-SULFATE LYASE"/>
    <property type="match status" value="1"/>
</dbReference>
<dbReference type="GO" id="GO:0042597">
    <property type="term" value="C:periplasmic space"/>
    <property type="evidence" value="ECO:0007669"/>
    <property type="project" value="UniProtKB-SubCell"/>
</dbReference>
<dbReference type="EMBL" id="CP051677">
    <property type="protein sequence ID" value="QJD77340.1"/>
    <property type="molecule type" value="Genomic_DNA"/>
</dbReference>
<keyword evidence="8" id="KW-1185">Reference proteome</keyword>
<accession>A0A7L5DNL0</accession>
<comment type="subcellular location">
    <subcellularLocation>
        <location evidence="1">Periplasm</location>
    </subcellularLocation>
</comment>
<dbReference type="GO" id="GO:0016829">
    <property type="term" value="F:lyase activity"/>
    <property type="evidence" value="ECO:0007669"/>
    <property type="project" value="UniProtKB-KW"/>
</dbReference>
<organism evidence="7 8">
    <name type="scientific">Spirosoma rhododendri</name>
    <dbReference type="NCBI Taxonomy" id="2728024"/>
    <lineage>
        <taxon>Bacteria</taxon>
        <taxon>Pseudomonadati</taxon>
        <taxon>Bacteroidota</taxon>
        <taxon>Cytophagia</taxon>
        <taxon>Cytophagales</taxon>
        <taxon>Cytophagaceae</taxon>
        <taxon>Spirosoma</taxon>
    </lineage>
</organism>
<evidence type="ECO:0000259" key="5">
    <source>
        <dbReference type="Pfam" id="PF07940"/>
    </source>
</evidence>
<dbReference type="InterPro" id="IPR031680">
    <property type="entry name" value="Hepar_II_III_N"/>
</dbReference>
<dbReference type="Gene3D" id="2.70.98.70">
    <property type="match status" value="1"/>
</dbReference>
<evidence type="ECO:0000259" key="6">
    <source>
        <dbReference type="Pfam" id="PF16889"/>
    </source>
</evidence>
<proteinExistence type="predicted"/>
<dbReference type="Pfam" id="PF07940">
    <property type="entry name" value="Hepar_II_III_C"/>
    <property type="match status" value="1"/>
</dbReference>
<keyword evidence="4" id="KW-0456">Lyase</keyword>
<dbReference type="Pfam" id="PF16889">
    <property type="entry name" value="Hepar_II_III_N"/>
    <property type="match status" value="1"/>
</dbReference>